<dbReference type="STRING" id="767519.SAMN05216559_0110"/>
<dbReference type="Pfam" id="PF04982">
    <property type="entry name" value="TM_HPP"/>
    <property type="match status" value="1"/>
</dbReference>
<keyword evidence="1" id="KW-0812">Transmembrane</keyword>
<organism evidence="3 4">
    <name type="scientific">Halomicrobium zhouii</name>
    <dbReference type="NCBI Taxonomy" id="767519"/>
    <lineage>
        <taxon>Archaea</taxon>
        <taxon>Methanobacteriati</taxon>
        <taxon>Methanobacteriota</taxon>
        <taxon>Stenosarchaea group</taxon>
        <taxon>Halobacteria</taxon>
        <taxon>Halobacteriales</taxon>
        <taxon>Haloarculaceae</taxon>
        <taxon>Halomicrobium</taxon>
    </lineage>
</organism>
<dbReference type="Proteomes" id="UP000199062">
    <property type="component" value="Unassembled WGS sequence"/>
</dbReference>
<dbReference type="RefSeq" id="WP_245778574.1">
    <property type="nucleotide sequence ID" value="NZ_FOZK01000001.1"/>
</dbReference>
<reference evidence="3 4" key="1">
    <citation type="submission" date="2016-10" db="EMBL/GenBank/DDBJ databases">
        <authorList>
            <person name="de Groot N.N."/>
        </authorList>
    </citation>
    <scope>NUCLEOTIDE SEQUENCE [LARGE SCALE GENOMIC DNA]</scope>
    <source>
        <strain evidence="3 4">CGMCC 1.10457</strain>
    </source>
</reference>
<feature type="transmembrane region" description="Helical" evidence="1">
    <location>
        <begin position="20"/>
        <end position="41"/>
    </location>
</feature>
<evidence type="ECO:0000256" key="1">
    <source>
        <dbReference type="SAM" id="Phobius"/>
    </source>
</evidence>
<dbReference type="AlphaFoldDB" id="A0A1I6K341"/>
<feature type="transmembrane region" description="Helical" evidence="1">
    <location>
        <begin position="97"/>
        <end position="117"/>
    </location>
</feature>
<gene>
    <name evidence="3" type="ORF">SAMN05216559_0110</name>
</gene>
<sequence length="163" mass="16367">MPDRHTLREWLRQAGRAGALLAGLGGVVWASGLPFVFPSLGPTAYLFATDPDGPESAPRRVVGGHALGVAAGLVAYHLVAGDVTLTAATGPGTLASLRLAVSGVVAVGLTTVGMLATDTGHAPACATTLIVSLGILSSPLEGAIIVLAVVALLVEHELLLRLP</sequence>
<feature type="transmembrane region" description="Helical" evidence="1">
    <location>
        <begin position="61"/>
        <end position="85"/>
    </location>
</feature>
<feature type="domain" description="HPP transmembrane region" evidence="2">
    <location>
        <begin position="4"/>
        <end position="147"/>
    </location>
</feature>
<evidence type="ECO:0000259" key="2">
    <source>
        <dbReference type="Pfam" id="PF04982"/>
    </source>
</evidence>
<dbReference type="EMBL" id="FOZK01000001">
    <property type="protein sequence ID" value="SFR85584.1"/>
    <property type="molecule type" value="Genomic_DNA"/>
</dbReference>
<name>A0A1I6K341_9EURY</name>
<feature type="transmembrane region" description="Helical" evidence="1">
    <location>
        <begin position="129"/>
        <end position="154"/>
    </location>
</feature>
<evidence type="ECO:0000313" key="4">
    <source>
        <dbReference type="Proteomes" id="UP000199062"/>
    </source>
</evidence>
<evidence type="ECO:0000313" key="3">
    <source>
        <dbReference type="EMBL" id="SFR85584.1"/>
    </source>
</evidence>
<accession>A0A1I6K341</accession>
<proteinExistence type="predicted"/>
<keyword evidence="1" id="KW-1133">Transmembrane helix</keyword>
<protein>
    <submittedName>
        <fullName evidence="3">HPP family protein</fullName>
    </submittedName>
</protein>
<keyword evidence="4" id="KW-1185">Reference proteome</keyword>
<dbReference type="InterPro" id="IPR058581">
    <property type="entry name" value="TM_HPP"/>
</dbReference>
<keyword evidence="1" id="KW-0472">Membrane</keyword>